<dbReference type="AlphaFoldDB" id="A0AAV9ZX22"/>
<dbReference type="Proteomes" id="UP001362999">
    <property type="component" value="Unassembled WGS sequence"/>
</dbReference>
<proteinExistence type="predicted"/>
<gene>
    <name evidence="1" type="ORF">R3P38DRAFT_2567186</name>
</gene>
<name>A0AAV9ZX22_9AGAR</name>
<dbReference type="Gene3D" id="3.80.10.10">
    <property type="entry name" value="Ribonuclease Inhibitor"/>
    <property type="match status" value="1"/>
</dbReference>
<evidence type="ECO:0000313" key="2">
    <source>
        <dbReference type="Proteomes" id="UP001362999"/>
    </source>
</evidence>
<accession>A0AAV9ZX22</accession>
<keyword evidence="2" id="KW-1185">Reference proteome</keyword>
<reference evidence="1 2" key="1">
    <citation type="journal article" date="2024" name="J Genomics">
        <title>Draft genome sequencing and assembly of Favolaschia claudopus CIRM-BRFM 2984 isolated from oak limbs.</title>
        <authorList>
            <person name="Navarro D."/>
            <person name="Drula E."/>
            <person name="Chaduli D."/>
            <person name="Cazenave R."/>
            <person name="Ahrendt S."/>
            <person name="Wang J."/>
            <person name="Lipzen A."/>
            <person name="Daum C."/>
            <person name="Barry K."/>
            <person name="Grigoriev I.V."/>
            <person name="Favel A."/>
            <person name="Rosso M.N."/>
            <person name="Martin F."/>
        </authorList>
    </citation>
    <scope>NUCLEOTIDE SEQUENCE [LARGE SCALE GENOMIC DNA]</scope>
    <source>
        <strain evidence="1 2">CIRM-BRFM 2984</strain>
    </source>
</reference>
<evidence type="ECO:0008006" key="3">
    <source>
        <dbReference type="Google" id="ProtNLM"/>
    </source>
</evidence>
<evidence type="ECO:0000313" key="1">
    <source>
        <dbReference type="EMBL" id="KAK6995689.1"/>
    </source>
</evidence>
<comment type="caution">
    <text evidence="1">The sequence shown here is derived from an EMBL/GenBank/DDBJ whole genome shotgun (WGS) entry which is preliminary data.</text>
</comment>
<sequence>MACIDPAPTLPLDVEREIFETLAFSSPQYISKIMLVAQRVKTWTEPVLYRSLIISTVHMSAATHGTRTLSLEDFLELLDRKPATFFRDSVRFLALKLIPFNVAPRILNHCSRVTHLALFSMWTDPSWLSAIKKMPLLEISAGIDGLLNRTGDLYGPGFQGLTHLNLHDPPSANGWVDGLCSLPLLTHLSFNDENPPRNTECREILSKSKSLRVLVLLVITDDQITTLVDGLGFECFADDVRSVITIDNNDVLEDWRSGAIGGENYWVRSERLVQKRRSGEVSGTFIYILWRSNMQDYDACIL</sequence>
<organism evidence="1 2">
    <name type="scientific">Favolaschia claudopus</name>
    <dbReference type="NCBI Taxonomy" id="2862362"/>
    <lineage>
        <taxon>Eukaryota</taxon>
        <taxon>Fungi</taxon>
        <taxon>Dikarya</taxon>
        <taxon>Basidiomycota</taxon>
        <taxon>Agaricomycotina</taxon>
        <taxon>Agaricomycetes</taxon>
        <taxon>Agaricomycetidae</taxon>
        <taxon>Agaricales</taxon>
        <taxon>Marasmiineae</taxon>
        <taxon>Mycenaceae</taxon>
        <taxon>Favolaschia</taxon>
    </lineage>
</organism>
<dbReference type="InterPro" id="IPR032675">
    <property type="entry name" value="LRR_dom_sf"/>
</dbReference>
<protein>
    <recommendedName>
        <fullName evidence="3">F-box domain-containing protein</fullName>
    </recommendedName>
</protein>
<dbReference type="EMBL" id="JAWWNJ010000102">
    <property type="protein sequence ID" value="KAK6995689.1"/>
    <property type="molecule type" value="Genomic_DNA"/>
</dbReference>